<name>A0AA39W8P9_ACESA</name>
<accession>A0AA39W8P9</accession>
<dbReference type="Proteomes" id="UP001168877">
    <property type="component" value="Unassembled WGS sequence"/>
</dbReference>
<evidence type="ECO:0000313" key="2">
    <source>
        <dbReference type="EMBL" id="KAK0607947.1"/>
    </source>
</evidence>
<comment type="caution">
    <text evidence="2">The sequence shown here is derived from an EMBL/GenBank/DDBJ whole genome shotgun (WGS) entry which is preliminary data.</text>
</comment>
<dbReference type="AlphaFoldDB" id="A0AA39W8P9"/>
<reference evidence="2" key="2">
    <citation type="submission" date="2023-06" db="EMBL/GenBank/DDBJ databases">
        <authorList>
            <person name="Swenson N.G."/>
            <person name="Wegrzyn J.L."/>
            <person name="Mcevoy S.L."/>
        </authorList>
    </citation>
    <scope>NUCLEOTIDE SEQUENCE</scope>
    <source>
        <strain evidence="2">NS2018</strain>
        <tissue evidence="2">Leaf</tissue>
    </source>
</reference>
<dbReference type="InterPro" id="IPR013087">
    <property type="entry name" value="Znf_C2H2_type"/>
</dbReference>
<evidence type="ECO:0000313" key="3">
    <source>
        <dbReference type="Proteomes" id="UP001168877"/>
    </source>
</evidence>
<keyword evidence="3" id="KW-1185">Reference proteome</keyword>
<proteinExistence type="predicted"/>
<evidence type="ECO:0000259" key="1">
    <source>
        <dbReference type="PROSITE" id="PS00028"/>
    </source>
</evidence>
<protein>
    <recommendedName>
        <fullName evidence="1">C2H2-type domain-containing protein</fullName>
    </recommendedName>
</protein>
<dbReference type="PROSITE" id="PS00028">
    <property type="entry name" value="ZINC_FINGER_C2H2_1"/>
    <property type="match status" value="1"/>
</dbReference>
<reference evidence="2" key="1">
    <citation type="journal article" date="2022" name="Plant J.">
        <title>Strategies of tolerance reflected in two North American maple genomes.</title>
        <authorList>
            <person name="McEvoy S.L."/>
            <person name="Sezen U.U."/>
            <person name="Trouern-Trend A."/>
            <person name="McMahon S.M."/>
            <person name="Schaberg P.G."/>
            <person name="Yang J."/>
            <person name="Wegrzyn J.L."/>
            <person name="Swenson N.G."/>
        </authorList>
    </citation>
    <scope>NUCLEOTIDE SEQUENCE</scope>
    <source>
        <strain evidence="2">NS2018</strain>
    </source>
</reference>
<feature type="domain" description="C2H2-type" evidence="1">
    <location>
        <begin position="134"/>
        <end position="156"/>
    </location>
</feature>
<gene>
    <name evidence="2" type="ORF">LWI29_023111</name>
</gene>
<sequence>MKQVERLSPRQSQILQIGLARVAYDYSKSDDDIDIGDRQQQGTLLKGFLMNGMIIPLPLMKVEDVAGDLEKAFQKDVDAPNLHVAPLSSGASDDKLKKARHIKNTRDSALTADCGAVGMAGKSVVRGGSGVTGCSSCLRFYIPIARQLQHQKSAVHRSQMTIGGVAGPSVSSNGFVQGKRSESDDCSIEPVLEGLGKGKEIMTGIESVDSL</sequence>
<organism evidence="2 3">
    <name type="scientific">Acer saccharum</name>
    <name type="common">Sugar maple</name>
    <dbReference type="NCBI Taxonomy" id="4024"/>
    <lineage>
        <taxon>Eukaryota</taxon>
        <taxon>Viridiplantae</taxon>
        <taxon>Streptophyta</taxon>
        <taxon>Embryophyta</taxon>
        <taxon>Tracheophyta</taxon>
        <taxon>Spermatophyta</taxon>
        <taxon>Magnoliopsida</taxon>
        <taxon>eudicotyledons</taxon>
        <taxon>Gunneridae</taxon>
        <taxon>Pentapetalae</taxon>
        <taxon>rosids</taxon>
        <taxon>malvids</taxon>
        <taxon>Sapindales</taxon>
        <taxon>Sapindaceae</taxon>
        <taxon>Hippocastanoideae</taxon>
        <taxon>Acereae</taxon>
        <taxon>Acer</taxon>
    </lineage>
</organism>
<dbReference type="EMBL" id="JAUESC010000001">
    <property type="protein sequence ID" value="KAK0607947.1"/>
    <property type="molecule type" value="Genomic_DNA"/>
</dbReference>